<dbReference type="SMART" id="SM00871">
    <property type="entry name" value="AraC_E_bind"/>
    <property type="match status" value="1"/>
</dbReference>
<dbReference type="Pfam" id="PF14526">
    <property type="entry name" value="Cass2"/>
    <property type="match status" value="1"/>
</dbReference>
<dbReference type="InterPro" id="IPR029441">
    <property type="entry name" value="Cass2"/>
</dbReference>
<reference evidence="3" key="1">
    <citation type="submission" date="2015-12" db="EMBL/GenBank/DDBJ databases">
        <authorList>
            <person name="Tarr C.L."/>
            <person name="Gladney L.M."/>
        </authorList>
    </citation>
    <scope>NUCLEOTIDE SEQUENCE [LARGE SCALE GENOMIC DNA]</scope>
    <source>
        <strain evidence="3">2756-81</strain>
    </source>
</reference>
<comment type="caution">
    <text evidence="2">The sequence shown here is derived from an EMBL/GenBank/DDBJ whole genome shotgun (WGS) entry which is preliminary data.</text>
</comment>
<dbReference type="Proteomes" id="UP000075349">
    <property type="component" value="Unassembled WGS sequence"/>
</dbReference>
<evidence type="ECO:0000313" key="2">
    <source>
        <dbReference type="EMBL" id="KYN24687.1"/>
    </source>
</evidence>
<organism evidence="2 3">
    <name type="scientific">Vibrio cidicii</name>
    <dbReference type="NCBI Taxonomy" id="1763883"/>
    <lineage>
        <taxon>Bacteria</taxon>
        <taxon>Pseudomonadati</taxon>
        <taxon>Pseudomonadota</taxon>
        <taxon>Gammaproteobacteria</taxon>
        <taxon>Vibrionales</taxon>
        <taxon>Vibrionaceae</taxon>
        <taxon>Vibrio</taxon>
    </lineage>
</organism>
<gene>
    <name evidence="2" type="ORF">AUQ44_02020</name>
</gene>
<dbReference type="PANTHER" id="PTHR36444">
    <property type="entry name" value="TRANSCRIPTIONAL REGULATOR PROTEIN YOBU-RELATED"/>
    <property type="match status" value="1"/>
</dbReference>
<dbReference type="AlphaFoldDB" id="A0A151JGD2"/>
<dbReference type="EMBL" id="LOMK01000001">
    <property type="protein sequence ID" value="KYN24687.1"/>
    <property type="molecule type" value="Genomic_DNA"/>
</dbReference>
<evidence type="ECO:0000313" key="3">
    <source>
        <dbReference type="Proteomes" id="UP000075349"/>
    </source>
</evidence>
<name>A0A151JGD2_9VIBR</name>
<dbReference type="InterPro" id="IPR011256">
    <property type="entry name" value="Reg_factor_effector_dom_sf"/>
</dbReference>
<dbReference type="Gene3D" id="3.20.80.10">
    <property type="entry name" value="Regulatory factor, effector binding domain"/>
    <property type="match status" value="1"/>
</dbReference>
<dbReference type="SUPFAM" id="SSF55136">
    <property type="entry name" value="Probable bacterial effector-binding domain"/>
    <property type="match status" value="1"/>
</dbReference>
<proteinExistence type="predicted"/>
<dbReference type="InterPro" id="IPR053182">
    <property type="entry name" value="YobU-like_regulator"/>
</dbReference>
<protein>
    <recommendedName>
        <fullName evidence="1">AraC effector-binding domain-containing protein</fullName>
    </recommendedName>
</protein>
<evidence type="ECO:0000259" key="1">
    <source>
        <dbReference type="SMART" id="SM00871"/>
    </source>
</evidence>
<dbReference type="PANTHER" id="PTHR36444:SF2">
    <property type="entry name" value="TRANSCRIPTIONAL REGULATOR PROTEIN YOBU-RELATED"/>
    <property type="match status" value="1"/>
</dbReference>
<dbReference type="InterPro" id="IPR010499">
    <property type="entry name" value="AraC_E-bd"/>
</dbReference>
<accession>A0A151JGD2</accession>
<sequence>MNISEINGFEVAGFVVRTTNADEMNPMTAKIGNLWEKFYLNAAPKLTDKSKVYGLYTNYESDFTGAFDVIACSDTLSPQLLSESVKTKVSSGKYVTFSATGEMPQVVIDLWNEVWNYFASEHCPHKRAYTTDFEYYKSANTVEISIAVR</sequence>
<feature type="domain" description="AraC effector-binding" evidence="1">
    <location>
        <begin position="1"/>
        <end position="149"/>
    </location>
</feature>